<dbReference type="STRING" id="663321.REG_0561"/>
<keyword evidence="3" id="KW-1185">Reference proteome</keyword>
<dbReference type="HOGENOM" id="CLU_054160_0_0_6"/>
<dbReference type="Gene3D" id="3.40.50.300">
    <property type="entry name" value="P-loop containing nucleotide triphosphate hydrolases"/>
    <property type="match status" value="1"/>
</dbReference>
<dbReference type="EMBL" id="GL379589">
    <property type="protein sequence ID" value="EFL92719.1"/>
    <property type="molecule type" value="Genomic_DNA"/>
</dbReference>
<dbReference type="SUPFAM" id="SSF52540">
    <property type="entry name" value="P-loop containing nucleoside triphosphate hydrolases"/>
    <property type="match status" value="1"/>
</dbReference>
<dbReference type="NCBIfam" id="NF038214">
    <property type="entry name" value="IS21_help_AAA"/>
    <property type="match status" value="1"/>
</dbReference>
<dbReference type="GO" id="GO:0005524">
    <property type="term" value="F:ATP binding"/>
    <property type="evidence" value="ECO:0007669"/>
    <property type="project" value="InterPro"/>
</dbReference>
<gene>
    <name evidence="2" type="ORF">REG_0561</name>
</gene>
<dbReference type="eggNOG" id="COG1484">
    <property type="taxonomic scope" value="Bacteria"/>
</dbReference>
<evidence type="ECO:0000313" key="2">
    <source>
        <dbReference type="EMBL" id="EFL92719.1"/>
    </source>
</evidence>
<dbReference type="InterPro" id="IPR002611">
    <property type="entry name" value="IstB_ATP-bd"/>
</dbReference>
<dbReference type="CDD" id="cd00009">
    <property type="entry name" value="AAA"/>
    <property type="match status" value="1"/>
</dbReference>
<dbReference type="GO" id="GO:0015074">
    <property type="term" value="P:DNA integration"/>
    <property type="evidence" value="ECO:0007669"/>
    <property type="project" value="InterPro"/>
</dbReference>
<dbReference type="eggNOG" id="COG4584">
    <property type="taxonomic scope" value="Bacteria"/>
</dbReference>
<protein>
    <submittedName>
        <fullName evidence="2">ISRin6, transposase orfB</fullName>
    </submittedName>
</protein>
<evidence type="ECO:0000313" key="3">
    <source>
        <dbReference type="Proteomes" id="UP000005726"/>
    </source>
</evidence>
<feature type="domain" description="Integrase catalytic" evidence="1">
    <location>
        <begin position="1"/>
        <end position="108"/>
    </location>
</feature>
<dbReference type="InterPro" id="IPR047661">
    <property type="entry name" value="IstB"/>
</dbReference>
<dbReference type="AlphaFoldDB" id="E0WRF9"/>
<sequence>MPDNLKSGIDKACRYEPDLNPTYQQLAYHYDTVVVAARPYKPKDKAKVEVAVQIVERWIMAKLRRETFYSLKALNQRIQELLIELNNKPMKKRPGSRLSQFQQIDKPVLKPLPRLPYRYTQVTQVRVQMDYHVEVDKHYYSVPHTLLKQKLEAHVSGELVNLFHRGELVAVHPRSHDVGGHSTLENHMPEAHKQQGRWTASRVDYSASRQLDKATIRSLTQGEWLKHHQNILITGATGCGKTWLACALGHHYCQQGMSVFYFRLKQLLAQMYLAQAQGSYRKLLDTLANCSLLLLDDWGLEPLNSQQRGDLLELIDARYDRTSTLITSQLPVANWYQMIGESTHADAILDRLLHNAIKLELKGESMRKSIDLFGNLLRDTDPALSGARNPHVLYVNEGCCAPGALTPHNELRFPKRSNE</sequence>
<organism evidence="2 3">
    <name type="scientific">Candidatus Regiella insecticola LSR1</name>
    <dbReference type="NCBI Taxonomy" id="663321"/>
    <lineage>
        <taxon>Bacteria</taxon>
        <taxon>Pseudomonadati</taxon>
        <taxon>Pseudomonadota</taxon>
        <taxon>Gammaproteobacteria</taxon>
        <taxon>Enterobacterales</taxon>
        <taxon>Enterobacteriaceae</taxon>
        <taxon>aphid secondary symbionts</taxon>
        <taxon>Candidatus Regiella</taxon>
    </lineage>
</organism>
<dbReference type="PANTHER" id="PTHR35004">
    <property type="entry name" value="TRANSPOSASE RV3428C-RELATED"/>
    <property type="match status" value="1"/>
</dbReference>
<reference evidence="2" key="1">
    <citation type="journal article" date="2009" name="Environ. Microbiol.">
        <title>Dynamics of genome evolution in facultative symbionts of aphids.</title>
        <authorList>
            <person name="Degnan P.H."/>
            <person name="Leonardo T.E."/>
            <person name="Cass B.N."/>
            <person name="Hurwitz B."/>
            <person name="Stern D."/>
            <person name="Gibbs R.A."/>
            <person name="Richards S."/>
            <person name="Moran N.A."/>
        </authorList>
    </citation>
    <scope>NUCLEOTIDE SEQUENCE [LARGE SCALE GENOMIC DNA]</scope>
    <source>
        <strain evidence="2">LSR1</strain>
    </source>
</reference>
<accession>E0WRF9</accession>
<evidence type="ECO:0000259" key="1">
    <source>
        <dbReference type="PROSITE" id="PS50994"/>
    </source>
</evidence>
<dbReference type="InterPro" id="IPR054353">
    <property type="entry name" value="IstA-like_C"/>
</dbReference>
<dbReference type="Pfam" id="PF22483">
    <property type="entry name" value="Mu-transpos_C_2"/>
    <property type="match status" value="1"/>
</dbReference>
<proteinExistence type="predicted"/>
<dbReference type="InterPro" id="IPR001584">
    <property type="entry name" value="Integrase_cat-core"/>
</dbReference>
<dbReference type="PROSITE" id="PS50994">
    <property type="entry name" value="INTEGRASE"/>
    <property type="match status" value="1"/>
</dbReference>
<dbReference type="PANTHER" id="PTHR35004:SF8">
    <property type="entry name" value="TRANSPOSASE RV3428C-RELATED"/>
    <property type="match status" value="1"/>
</dbReference>
<dbReference type="Pfam" id="PF01695">
    <property type="entry name" value="IstB_IS21"/>
    <property type="match status" value="1"/>
</dbReference>
<dbReference type="InterPro" id="IPR027417">
    <property type="entry name" value="P-loop_NTPase"/>
</dbReference>
<name>E0WRF9_9ENTR</name>
<dbReference type="Proteomes" id="UP000005726">
    <property type="component" value="Unassembled WGS sequence"/>
</dbReference>